<dbReference type="EMBL" id="KN417531">
    <property type="protein sequence ID" value="KHG21095.1"/>
    <property type="molecule type" value="Genomic_DNA"/>
</dbReference>
<dbReference type="Proteomes" id="UP000032142">
    <property type="component" value="Unassembled WGS sequence"/>
</dbReference>
<accession>A0A0B0P7Q8</accession>
<dbReference type="AlphaFoldDB" id="A0A0B0P7Q8"/>
<proteinExistence type="predicted"/>
<protein>
    <submittedName>
        <fullName evidence="1">Uncharacterized protein</fullName>
    </submittedName>
</protein>
<gene>
    <name evidence="1" type="ORF">F383_26861</name>
</gene>
<name>A0A0B0P7Q8_GOSAR</name>
<keyword evidence="2" id="KW-1185">Reference proteome</keyword>
<evidence type="ECO:0000313" key="1">
    <source>
        <dbReference type="EMBL" id="KHG21095.1"/>
    </source>
</evidence>
<reference evidence="2" key="1">
    <citation type="submission" date="2014-09" db="EMBL/GenBank/DDBJ databases">
        <authorList>
            <person name="Mudge J."/>
            <person name="Ramaraj T."/>
            <person name="Lindquist I.E."/>
            <person name="Bharti A.K."/>
            <person name="Sundararajan A."/>
            <person name="Cameron C.T."/>
            <person name="Woodward J.E."/>
            <person name="May G.D."/>
            <person name="Brubaker C."/>
            <person name="Broadhvest J."/>
            <person name="Wilkins T.A."/>
        </authorList>
    </citation>
    <scope>NUCLEOTIDE SEQUENCE</scope>
    <source>
        <strain evidence="2">cv. AKA8401</strain>
    </source>
</reference>
<organism evidence="1 2">
    <name type="scientific">Gossypium arboreum</name>
    <name type="common">Tree cotton</name>
    <name type="synonym">Gossypium nanking</name>
    <dbReference type="NCBI Taxonomy" id="29729"/>
    <lineage>
        <taxon>Eukaryota</taxon>
        <taxon>Viridiplantae</taxon>
        <taxon>Streptophyta</taxon>
        <taxon>Embryophyta</taxon>
        <taxon>Tracheophyta</taxon>
        <taxon>Spermatophyta</taxon>
        <taxon>Magnoliopsida</taxon>
        <taxon>eudicotyledons</taxon>
        <taxon>Gunneridae</taxon>
        <taxon>Pentapetalae</taxon>
        <taxon>rosids</taxon>
        <taxon>malvids</taxon>
        <taxon>Malvales</taxon>
        <taxon>Malvaceae</taxon>
        <taxon>Malvoideae</taxon>
        <taxon>Gossypium</taxon>
    </lineage>
</organism>
<sequence length="23" mass="2948">MPWSYSHITYRNPMLWHMYPSYS</sequence>
<evidence type="ECO:0000313" key="2">
    <source>
        <dbReference type="Proteomes" id="UP000032142"/>
    </source>
</evidence>